<dbReference type="SUPFAM" id="SSF52096">
    <property type="entry name" value="ClpP/crotonase"/>
    <property type="match status" value="1"/>
</dbReference>
<dbReference type="AlphaFoldDB" id="A0A521AGP8"/>
<dbReference type="InterPro" id="IPR029045">
    <property type="entry name" value="ClpP/crotonase-like_dom_sf"/>
</dbReference>
<reference evidence="3 4" key="1">
    <citation type="submission" date="2017-05" db="EMBL/GenBank/DDBJ databases">
        <authorList>
            <person name="Varghese N."/>
            <person name="Submissions S."/>
        </authorList>
    </citation>
    <scope>NUCLEOTIDE SEQUENCE [LARGE SCALE GENOMIC DNA]</scope>
    <source>
        <strain evidence="3 4">DSM 29506</strain>
    </source>
</reference>
<dbReference type="InterPro" id="IPR001753">
    <property type="entry name" value="Enoyl-CoA_hydra/iso"/>
</dbReference>
<evidence type="ECO:0000256" key="1">
    <source>
        <dbReference type="ARBA" id="ARBA00005254"/>
    </source>
</evidence>
<keyword evidence="4" id="KW-1185">Reference proteome</keyword>
<evidence type="ECO:0000313" key="3">
    <source>
        <dbReference type="EMBL" id="SMO33880.1"/>
    </source>
</evidence>
<comment type="similarity">
    <text evidence="1">Belongs to the enoyl-CoA hydratase/isomerase family.</text>
</comment>
<dbReference type="Gene3D" id="3.90.226.10">
    <property type="entry name" value="2-enoyl-CoA Hydratase, Chain A, domain 1"/>
    <property type="match status" value="1"/>
</dbReference>
<dbReference type="CDD" id="cd06558">
    <property type="entry name" value="crotonase-like"/>
    <property type="match status" value="1"/>
</dbReference>
<organism evidence="3 4">
    <name type="scientific">Thalassovita litoralis</name>
    <dbReference type="NCBI Taxonomy" id="1010611"/>
    <lineage>
        <taxon>Bacteria</taxon>
        <taxon>Pseudomonadati</taxon>
        <taxon>Pseudomonadota</taxon>
        <taxon>Alphaproteobacteria</taxon>
        <taxon>Rhodobacterales</taxon>
        <taxon>Roseobacteraceae</taxon>
        <taxon>Thalassovita</taxon>
    </lineage>
</organism>
<gene>
    <name evidence="3" type="ORF">SAMN06265173_101147</name>
</gene>
<dbReference type="RefSeq" id="WP_185958893.1">
    <property type="nucleotide sequence ID" value="NZ_FXTO01000001.1"/>
</dbReference>
<name>A0A521AGP8_9RHOB</name>
<dbReference type="GO" id="GO:0016829">
    <property type="term" value="F:lyase activity"/>
    <property type="evidence" value="ECO:0007669"/>
    <property type="project" value="UniProtKB-KW"/>
</dbReference>
<sequence>MSNSEEATVLCEQTGGVMVITLNRPQAMNALSVQLRAELAAALRTAEADDSVRVIVLTGAGDRAFSAGLDLKEISSDPSKLRGASTAEVADNPANALMDCRCPIIAAVNGFAITGGLELAMACDVLIASENASFGDTHAAVGVMPGWGLSQRLSRIVGPSRAKEMHFGCKRIDAQTALDWGLVNRVVPQADLMPLAMELAESFAAHDPVIMREMKRVVDRGYDMPMGEAMVMEGEVSRTWNSRAQPVNVAQKG</sequence>
<dbReference type="Pfam" id="PF00378">
    <property type="entry name" value="ECH_1"/>
    <property type="match status" value="1"/>
</dbReference>
<dbReference type="PANTHER" id="PTHR43802">
    <property type="entry name" value="ENOYL-COA HYDRATASE"/>
    <property type="match status" value="1"/>
</dbReference>
<evidence type="ECO:0000313" key="4">
    <source>
        <dbReference type="Proteomes" id="UP000316030"/>
    </source>
</evidence>
<dbReference type="Proteomes" id="UP000316030">
    <property type="component" value="Unassembled WGS sequence"/>
</dbReference>
<protein>
    <submittedName>
        <fullName evidence="3">Short chain enoyl-CoA hydratase</fullName>
    </submittedName>
</protein>
<dbReference type="NCBIfam" id="NF004840">
    <property type="entry name" value="PRK06190.1"/>
    <property type="match status" value="1"/>
</dbReference>
<accession>A0A521AGP8</accession>
<dbReference type="PANTHER" id="PTHR43802:SF1">
    <property type="entry name" value="IP11341P-RELATED"/>
    <property type="match status" value="1"/>
</dbReference>
<dbReference type="EMBL" id="FXTO01000001">
    <property type="protein sequence ID" value="SMO33880.1"/>
    <property type="molecule type" value="Genomic_DNA"/>
</dbReference>
<evidence type="ECO:0000256" key="2">
    <source>
        <dbReference type="ARBA" id="ARBA00023239"/>
    </source>
</evidence>
<keyword evidence="2" id="KW-0456">Lyase</keyword>
<dbReference type="FunFam" id="3.90.226.10:FF:000009">
    <property type="entry name" value="Carnitinyl-CoA dehydratase"/>
    <property type="match status" value="1"/>
</dbReference>
<proteinExistence type="inferred from homology"/>